<dbReference type="PROSITE" id="PS50943">
    <property type="entry name" value="HTH_CROC1"/>
    <property type="match status" value="1"/>
</dbReference>
<proteinExistence type="predicted"/>
<reference evidence="2 3" key="1">
    <citation type="submission" date="2015-10" db="EMBL/GenBank/DDBJ databases">
        <title>Draft genome sequence of Streptomyces griseoruber DSM 40281, type strain for the species Streptomyces griseoruber.</title>
        <authorList>
            <person name="Ruckert C."/>
            <person name="Winkler A."/>
            <person name="Kalinowski J."/>
            <person name="Kampfer P."/>
            <person name="Glaeser S."/>
        </authorList>
    </citation>
    <scope>NUCLEOTIDE SEQUENCE [LARGE SCALE GENOMIC DNA]</scope>
    <source>
        <strain evidence="2 3">DSM 40281</strain>
    </source>
</reference>
<dbReference type="STRING" id="1943.AQJ64_44790"/>
<evidence type="ECO:0000313" key="3">
    <source>
        <dbReference type="Proteomes" id="UP000052982"/>
    </source>
</evidence>
<dbReference type="Pfam" id="PF13560">
    <property type="entry name" value="HTH_31"/>
    <property type="match status" value="1"/>
</dbReference>
<dbReference type="Gene3D" id="1.10.260.40">
    <property type="entry name" value="lambda repressor-like DNA-binding domains"/>
    <property type="match status" value="1"/>
</dbReference>
<name>A0A124I0B5_9ACTN</name>
<sequence length="84" mass="9070">MRRGGTVQDPPSALARELGQLVHDRRIELGLSQTELAERCGMKQPQISRFEGGGTVPTLPLLRRLAQALGADLTISLTPHDEAA</sequence>
<keyword evidence="3" id="KW-1185">Reference proteome</keyword>
<dbReference type="AlphaFoldDB" id="A0A124I0B5"/>
<dbReference type="EMBL" id="LMWW01000138">
    <property type="protein sequence ID" value="KUN73619.1"/>
    <property type="molecule type" value="Genomic_DNA"/>
</dbReference>
<dbReference type="GO" id="GO:0003677">
    <property type="term" value="F:DNA binding"/>
    <property type="evidence" value="ECO:0007669"/>
    <property type="project" value="UniProtKB-KW"/>
</dbReference>
<feature type="domain" description="HTH cro/C1-type" evidence="1">
    <location>
        <begin position="22"/>
        <end position="76"/>
    </location>
</feature>
<dbReference type="Proteomes" id="UP000052982">
    <property type="component" value="Unassembled WGS sequence"/>
</dbReference>
<keyword evidence="2" id="KW-0238">DNA-binding</keyword>
<evidence type="ECO:0000259" key="1">
    <source>
        <dbReference type="PROSITE" id="PS50943"/>
    </source>
</evidence>
<dbReference type="InterPro" id="IPR010982">
    <property type="entry name" value="Lambda_DNA-bd_dom_sf"/>
</dbReference>
<dbReference type="InterPro" id="IPR001387">
    <property type="entry name" value="Cro/C1-type_HTH"/>
</dbReference>
<evidence type="ECO:0000313" key="2">
    <source>
        <dbReference type="EMBL" id="KUN73619.1"/>
    </source>
</evidence>
<comment type="caution">
    <text evidence="2">The sequence shown here is derived from an EMBL/GenBank/DDBJ whole genome shotgun (WGS) entry which is preliminary data.</text>
</comment>
<protein>
    <submittedName>
        <fullName evidence="2">DNA-binding protein</fullName>
    </submittedName>
</protein>
<dbReference type="CDD" id="cd00093">
    <property type="entry name" value="HTH_XRE"/>
    <property type="match status" value="1"/>
</dbReference>
<accession>A0A124I0B5</accession>
<organism evidence="2 3">
    <name type="scientific">Streptomyces griseoruber</name>
    <dbReference type="NCBI Taxonomy" id="1943"/>
    <lineage>
        <taxon>Bacteria</taxon>
        <taxon>Bacillati</taxon>
        <taxon>Actinomycetota</taxon>
        <taxon>Actinomycetes</taxon>
        <taxon>Kitasatosporales</taxon>
        <taxon>Streptomycetaceae</taxon>
        <taxon>Streptomyces</taxon>
    </lineage>
</organism>
<dbReference type="SUPFAM" id="SSF47413">
    <property type="entry name" value="lambda repressor-like DNA-binding domains"/>
    <property type="match status" value="1"/>
</dbReference>
<dbReference type="SMART" id="SM00530">
    <property type="entry name" value="HTH_XRE"/>
    <property type="match status" value="1"/>
</dbReference>
<gene>
    <name evidence="2" type="ORF">AQJ64_44790</name>
</gene>